<accession>A0A2H4SSP4</accession>
<dbReference type="VEuPathDB" id="FungiDB:A9K55_002031"/>
<gene>
    <name evidence="1" type="ORF">A9K55_002031</name>
</gene>
<dbReference type="Proteomes" id="UP000323067">
    <property type="component" value="Chromosome iii"/>
</dbReference>
<reference evidence="1 2" key="1">
    <citation type="journal article" date="2017" name="BMC Genomics">
        <title>Chromosome level assembly and secondary metabolite potential of the parasitic fungus Cordyceps militaris.</title>
        <authorList>
            <person name="Kramer G.J."/>
            <person name="Nodwell J.R."/>
        </authorList>
    </citation>
    <scope>NUCLEOTIDE SEQUENCE [LARGE SCALE GENOMIC DNA]</scope>
    <source>
        <strain evidence="1 2">ATCC 34164</strain>
    </source>
</reference>
<proteinExistence type="predicted"/>
<evidence type="ECO:0000313" key="2">
    <source>
        <dbReference type="Proteomes" id="UP000323067"/>
    </source>
</evidence>
<sequence>MMKFISLAEHGYFVRKISNCTSSDILCRERHHRTACAARIRDLRAGRTKEGLEPGPKVDRFGLWWLPGGAGQSRAPTCLEVDCQWRIVLGVCFTTLHVMPTTLSQTAVALR</sequence>
<dbReference type="VEuPathDB" id="FungiDB:CCM_08531"/>
<dbReference type="AlphaFoldDB" id="A0A2H4SSP4"/>
<evidence type="ECO:0000313" key="1">
    <source>
        <dbReference type="EMBL" id="ATY66135.1"/>
    </source>
</evidence>
<organism evidence="1 2">
    <name type="scientific">Cordyceps militaris</name>
    <name type="common">Caterpillar fungus</name>
    <name type="synonym">Clavaria militaris</name>
    <dbReference type="NCBI Taxonomy" id="73501"/>
    <lineage>
        <taxon>Eukaryota</taxon>
        <taxon>Fungi</taxon>
        <taxon>Dikarya</taxon>
        <taxon>Ascomycota</taxon>
        <taxon>Pezizomycotina</taxon>
        <taxon>Sordariomycetes</taxon>
        <taxon>Hypocreomycetidae</taxon>
        <taxon>Hypocreales</taxon>
        <taxon>Cordycipitaceae</taxon>
        <taxon>Cordyceps</taxon>
    </lineage>
</organism>
<protein>
    <submittedName>
        <fullName evidence="1">Chaperone dnaK</fullName>
    </submittedName>
</protein>
<dbReference type="EMBL" id="CP023326">
    <property type="protein sequence ID" value="ATY66135.1"/>
    <property type="molecule type" value="Genomic_DNA"/>
</dbReference>
<name>A0A2H4SSP4_CORMI</name>